<dbReference type="SUPFAM" id="SSF48371">
    <property type="entry name" value="ARM repeat"/>
    <property type="match status" value="1"/>
</dbReference>
<dbReference type="EMBL" id="GBEZ01022319">
    <property type="protein sequence ID" value="JAC64518.1"/>
    <property type="molecule type" value="Transcribed_RNA"/>
</dbReference>
<dbReference type="InterPro" id="IPR008658">
    <property type="entry name" value="KAP3"/>
</dbReference>
<sequence>MSGTVKKKIKPGLIESSFEEMAVIVNYDVEELLVLENGETQPQKREKGRKKIKVKSLSESTDVSALAQEIVDKCKLIHPSKVGHVESLLDDLRQQCLESIAEKDAEESKARKAMREAQKARNKFSEEDRQNLAARSQAQMMIGRPPQQMQRNERAYIEELDDYIEKLYEEGVEPKIVATSQIAQLFRNPEYLDTLLSHEALIGALARVLREDGKRSIDLCTNIVTVFFSLSNFSQFHPMIMEQQMGAMTMDIIDLEVKRAEHRAQEEGISPGMVAQRAMEARMGKVTLSERERKMLGLVQKQDRLLYVAFYLLLNLAEDVAVERKMKKKNIVVYLVKMLDRANVELLILVVAFLKKLSIYRENTDKMAECGAVEKLVRFVPIQNDMLLMSVLRLLHNLSFETKCRDGMVQAGIIPKAVEMMKDPPFRPVIMGLLYHISMDDKYKSMFTYTDAIPIILELLLNEDDLREAPELIALAVNLTQNHRNALVMCENGNLERLVQRAFETRDELLFKVVRNISQQEVDIKRMFAKYMEPLVQLLKAPGTSVDLFVEVLGTLANLNIPEFNFDELIEKHELLNFIAEAAQQGVVDDDILLEIVIFVATLCTEATAHKLVQSGLVTKMYNLMSEKKEDDEFVLQIVYTFHKLLMFGPTKDELLENTSVIFYLVDLLQDTNKEVRKTASKALDVVQDTNEEWATKLRLIKFETYNQEWLHVIESIEGGSPGVDPTFGGPMPEEMEYSDEDEDYASSFGRNHIMDFDEYRAEAGWDYDQQDYQYDMQYNPGVDEQALMEQYIRNDLARN</sequence>
<feature type="coiled-coil region" evidence="2">
    <location>
        <begin position="89"/>
        <end position="130"/>
    </location>
</feature>
<protein>
    <submittedName>
        <fullName evidence="3">Kinesin-associated protein 3</fullName>
    </submittedName>
</protein>
<dbReference type="GO" id="GO:0005930">
    <property type="term" value="C:axoneme"/>
    <property type="evidence" value="ECO:0007669"/>
    <property type="project" value="TreeGrafter"/>
</dbReference>
<feature type="repeat" description="ARM" evidence="1">
    <location>
        <begin position="530"/>
        <end position="559"/>
    </location>
</feature>
<proteinExistence type="predicted"/>
<dbReference type="InterPro" id="IPR011989">
    <property type="entry name" value="ARM-like"/>
</dbReference>
<dbReference type="EMBL" id="GBEZ01013608">
    <property type="protein sequence ID" value="JAC72395.1"/>
    <property type="molecule type" value="Transcribed_RNA"/>
</dbReference>
<dbReference type="Pfam" id="PF05804">
    <property type="entry name" value="KAP"/>
    <property type="match status" value="1"/>
</dbReference>
<dbReference type="PROSITE" id="PS50176">
    <property type="entry name" value="ARM_REPEAT"/>
    <property type="match status" value="1"/>
</dbReference>
<dbReference type="SMART" id="SM01297">
    <property type="entry name" value="KAP"/>
    <property type="match status" value="1"/>
</dbReference>
<evidence type="ECO:0000313" key="4">
    <source>
        <dbReference type="EMBL" id="JAC72395.1"/>
    </source>
</evidence>
<evidence type="ECO:0000313" key="3">
    <source>
        <dbReference type="EMBL" id="JAC64518.1"/>
    </source>
</evidence>
<accession>A0A061QXT3</accession>
<dbReference type="PANTHER" id="PTHR15605:SF2">
    <property type="entry name" value="KINESIN-ASSOCIATED PROTEIN 3"/>
    <property type="match status" value="1"/>
</dbReference>
<organism evidence="3">
    <name type="scientific">Tetraselmis sp. GSL018</name>
    <dbReference type="NCBI Taxonomy" id="582737"/>
    <lineage>
        <taxon>Eukaryota</taxon>
        <taxon>Viridiplantae</taxon>
        <taxon>Chlorophyta</taxon>
        <taxon>core chlorophytes</taxon>
        <taxon>Chlorodendrophyceae</taxon>
        <taxon>Chlorodendrales</taxon>
        <taxon>Chlorodendraceae</taxon>
        <taxon>Tetraselmis</taxon>
    </lineage>
</organism>
<dbReference type="PANTHER" id="PTHR15605">
    <property type="entry name" value="KINESIN-ASSOCIATED PROTEINS"/>
    <property type="match status" value="1"/>
</dbReference>
<gene>
    <name evidence="3" type="ORF">TSPGSL018_18157</name>
    <name evidence="4" type="ORF">TSPGSL018_31458</name>
</gene>
<dbReference type="InterPro" id="IPR000225">
    <property type="entry name" value="Armadillo"/>
</dbReference>
<evidence type="ECO:0000256" key="2">
    <source>
        <dbReference type="SAM" id="Coils"/>
    </source>
</evidence>
<name>A0A061QXT3_9CHLO</name>
<dbReference type="SMART" id="SM00185">
    <property type="entry name" value="ARM"/>
    <property type="match status" value="3"/>
</dbReference>
<dbReference type="InterPro" id="IPR016024">
    <property type="entry name" value="ARM-type_fold"/>
</dbReference>
<dbReference type="GO" id="GO:0035869">
    <property type="term" value="C:ciliary transition zone"/>
    <property type="evidence" value="ECO:0007669"/>
    <property type="project" value="TreeGrafter"/>
</dbReference>
<dbReference type="GO" id="GO:0019894">
    <property type="term" value="F:kinesin binding"/>
    <property type="evidence" value="ECO:0007669"/>
    <property type="project" value="InterPro"/>
</dbReference>
<dbReference type="Gene3D" id="1.25.10.10">
    <property type="entry name" value="Leucine-rich Repeat Variant"/>
    <property type="match status" value="1"/>
</dbReference>
<dbReference type="GO" id="GO:0007018">
    <property type="term" value="P:microtubule-based movement"/>
    <property type="evidence" value="ECO:0007669"/>
    <property type="project" value="TreeGrafter"/>
</dbReference>
<reference evidence="3" key="1">
    <citation type="submission" date="2014-05" db="EMBL/GenBank/DDBJ databases">
        <title>The transcriptome of the halophilic microalga Tetraselmis sp. GSL018 isolated from the Great Salt Lake, Utah.</title>
        <authorList>
            <person name="Jinkerson R.E."/>
            <person name="D'Adamo S."/>
            <person name="Posewitz M.C."/>
        </authorList>
    </citation>
    <scope>NUCLEOTIDE SEQUENCE</scope>
    <source>
        <strain evidence="3">GSL018</strain>
    </source>
</reference>
<dbReference type="AlphaFoldDB" id="A0A061QXT3"/>
<dbReference type="GO" id="GO:0016939">
    <property type="term" value="C:kinesin II complex"/>
    <property type="evidence" value="ECO:0007669"/>
    <property type="project" value="TreeGrafter"/>
</dbReference>
<dbReference type="GO" id="GO:0044782">
    <property type="term" value="P:cilium organization"/>
    <property type="evidence" value="ECO:0007669"/>
    <property type="project" value="TreeGrafter"/>
</dbReference>
<keyword evidence="2" id="KW-0175">Coiled coil</keyword>
<evidence type="ECO:0000256" key="1">
    <source>
        <dbReference type="PROSITE-ProRule" id="PRU00259"/>
    </source>
</evidence>